<evidence type="ECO:0000256" key="1">
    <source>
        <dbReference type="ARBA" id="ARBA00004651"/>
    </source>
</evidence>
<feature type="transmembrane region" description="Helical" evidence="6">
    <location>
        <begin position="30"/>
        <end position="50"/>
    </location>
</feature>
<evidence type="ECO:0000313" key="7">
    <source>
        <dbReference type="EMBL" id="CDN53273.1"/>
    </source>
</evidence>
<dbReference type="EMBL" id="HG938355">
    <property type="protein sequence ID" value="CDN53273.1"/>
    <property type="molecule type" value="Genomic_DNA"/>
</dbReference>
<dbReference type="PATRIC" id="fig|1028801.3.peg.934"/>
<dbReference type="AlphaFoldDB" id="A0A068T463"/>
<evidence type="ECO:0000313" key="8">
    <source>
        <dbReference type="Proteomes" id="UP000028186"/>
    </source>
</evidence>
<feature type="transmembrane region" description="Helical" evidence="6">
    <location>
        <begin position="168"/>
        <end position="187"/>
    </location>
</feature>
<keyword evidence="5 6" id="KW-0472">Membrane</keyword>
<dbReference type="PANTHER" id="PTHR39087:SF2">
    <property type="entry name" value="UPF0104 MEMBRANE PROTEIN MJ1595"/>
    <property type="match status" value="1"/>
</dbReference>
<protein>
    <submittedName>
        <fullName evidence="7">Lysylphosphatidylglycerol synthetase/UPF0104</fullName>
    </submittedName>
</protein>
<keyword evidence="3 6" id="KW-0812">Transmembrane</keyword>
<feature type="transmembrane region" description="Helical" evidence="6">
    <location>
        <begin position="62"/>
        <end position="80"/>
    </location>
</feature>
<feature type="transmembrane region" description="Helical" evidence="6">
    <location>
        <begin position="310"/>
        <end position="327"/>
    </location>
</feature>
<evidence type="ECO:0000256" key="4">
    <source>
        <dbReference type="ARBA" id="ARBA00022989"/>
    </source>
</evidence>
<dbReference type="InterPro" id="IPR022791">
    <property type="entry name" value="L-PG_synthase/AglD"/>
</dbReference>
<evidence type="ECO:0000256" key="5">
    <source>
        <dbReference type="ARBA" id="ARBA00023136"/>
    </source>
</evidence>
<feature type="transmembrane region" description="Helical" evidence="6">
    <location>
        <begin position="278"/>
        <end position="298"/>
    </location>
</feature>
<proteinExistence type="predicted"/>
<evidence type="ECO:0000256" key="3">
    <source>
        <dbReference type="ARBA" id="ARBA00022692"/>
    </source>
</evidence>
<accession>A0A068T463</accession>
<gene>
    <name evidence="7" type="ORF">RG1141_CH09130</name>
</gene>
<keyword evidence="2" id="KW-1003">Cell membrane</keyword>
<dbReference type="KEGG" id="ngl:RG1141_CH09130"/>
<evidence type="ECO:0000256" key="2">
    <source>
        <dbReference type="ARBA" id="ARBA00022475"/>
    </source>
</evidence>
<dbReference type="eggNOG" id="COG0392">
    <property type="taxonomic scope" value="Bacteria"/>
</dbReference>
<organism evidence="7 8">
    <name type="scientific">Neorhizobium galegae bv. officinalis bv. officinalis str. HAMBI 1141</name>
    <dbReference type="NCBI Taxonomy" id="1028801"/>
    <lineage>
        <taxon>Bacteria</taxon>
        <taxon>Pseudomonadati</taxon>
        <taxon>Pseudomonadota</taxon>
        <taxon>Alphaproteobacteria</taxon>
        <taxon>Hyphomicrobiales</taxon>
        <taxon>Rhizobiaceae</taxon>
        <taxon>Rhizobium/Agrobacterium group</taxon>
        <taxon>Neorhizobium</taxon>
    </lineage>
</organism>
<feature type="transmembrane region" description="Helical" evidence="6">
    <location>
        <begin position="236"/>
        <end position="258"/>
    </location>
</feature>
<reference evidence="8" key="1">
    <citation type="journal article" date="2014" name="BMC Genomics">
        <title>Genome sequencing of two Neorhizobium galegae strains reveals a noeT gene responsible for the unusual acetylation of the nodulation factors.</title>
        <authorList>
            <person name="Osterman J."/>
            <person name="Marsh J."/>
            <person name="Laine P.K."/>
            <person name="Zeng Z."/>
            <person name="Alatalo E."/>
            <person name="Sullivan J.T."/>
            <person name="Young J.P."/>
            <person name="Thomas-Oates J."/>
            <person name="Paulin L."/>
            <person name="Lindstrom K."/>
        </authorList>
    </citation>
    <scope>NUCLEOTIDE SEQUENCE [LARGE SCALE GENOMIC DNA]</scope>
    <source>
        <strain evidence="8">HAMBI 1141</strain>
    </source>
</reference>
<dbReference type="PANTHER" id="PTHR39087">
    <property type="entry name" value="UPF0104 MEMBRANE PROTEIN MJ1595"/>
    <property type="match status" value="1"/>
</dbReference>
<evidence type="ECO:0000256" key="6">
    <source>
        <dbReference type="SAM" id="Phobius"/>
    </source>
</evidence>
<dbReference type="Pfam" id="PF03706">
    <property type="entry name" value="LPG_synthase_TM"/>
    <property type="match status" value="1"/>
</dbReference>
<keyword evidence="4 6" id="KW-1133">Transmembrane helix</keyword>
<dbReference type="GO" id="GO:0005886">
    <property type="term" value="C:plasma membrane"/>
    <property type="evidence" value="ECO:0007669"/>
    <property type="project" value="UniProtKB-SubCell"/>
</dbReference>
<dbReference type="Proteomes" id="UP000028186">
    <property type="component" value="Chromosome I"/>
</dbReference>
<comment type="subcellular location">
    <subcellularLocation>
        <location evidence="1">Cell membrane</location>
        <topology evidence="1">Multi-pass membrane protein</topology>
    </subcellularLocation>
</comment>
<sequence length="334" mass="35549">MAETEISHGASYYMKNSPVASRRAWIIRHAMTLGTVAIILVYAAFIQWVWGWQSVVSLWSSAGWGSAAIALVLLLGTYVLRTWRIYDYFPAETGGHFGTLLRLVQVHNLLNIMLPFRTGEASFPLLMKREFGLGVARGTAALFVMRLFDLHALLAAAGTGLALQTGKLWAWALWLAFLILPAIAFALRKHAFRLAGKVLPDKAKKLLDEVEAGLPLDANAFARAWGATLINWFTKIAVLAWVLGLLGDLSIAASFGGALGGELSSVLPVHAPAGVGTYPAGITAGAIAFGAGTAGLPLAELGQAAVNTHLLVIISSLVGTALSLLVARPTRDRS</sequence>
<name>A0A068T463_NEOGA</name>
<dbReference type="HOGENOM" id="CLU_078530_0_0_5"/>